<dbReference type="KEGG" id="des:DSOUD_2299"/>
<keyword evidence="5" id="KW-1185">Reference proteome</keyword>
<dbReference type="GO" id="GO:0046872">
    <property type="term" value="F:metal ion binding"/>
    <property type="evidence" value="ECO:0007669"/>
    <property type="project" value="InterPro"/>
</dbReference>
<dbReference type="InterPro" id="IPR050361">
    <property type="entry name" value="MPP/UQCRC_Complex"/>
</dbReference>
<evidence type="ECO:0000313" key="4">
    <source>
        <dbReference type="EMBL" id="ALC17062.1"/>
    </source>
</evidence>
<dbReference type="Proteomes" id="UP000057158">
    <property type="component" value="Chromosome"/>
</dbReference>
<dbReference type="PANTHER" id="PTHR11851:SF225">
    <property type="entry name" value="NON-PEPTIDASE HOMOLOG YMXG"/>
    <property type="match status" value="1"/>
</dbReference>
<feature type="chain" id="PRO_5005792309" evidence="1">
    <location>
        <begin position="25"/>
        <end position="473"/>
    </location>
</feature>
<dbReference type="InterPro" id="IPR011765">
    <property type="entry name" value="Pept_M16_N"/>
</dbReference>
<dbReference type="Pfam" id="PF00675">
    <property type="entry name" value="Peptidase_M16"/>
    <property type="match status" value="1"/>
</dbReference>
<name>A0A0M4DIL3_9BACT</name>
<feature type="domain" description="Peptidase M16 C-terminal" evidence="3">
    <location>
        <begin position="207"/>
        <end position="385"/>
    </location>
</feature>
<evidence type="ECO:0000313" key="5">
    <source>
        <dbReference type="Proteomes" id="UP000057158"/>
    </source>
</evidence>
<dbReference type="EMBL" id="CP010802">
    <property type="protein sequence ID" value="ALC17062.1"/>
    <property type="molecule type" value="Genomic_DNA"/>
</dbReference>
<keyword evidence="1" id="KW-0732">Signal</keyword>
<dbReference type="PANTHER" id="PTHR11851">
    <property type="entry name" value="METALLOPROTEASE"/>
    <property type="match status" value="1"/>
</dbReference>
<organism evidence="4 5">
    <name type="scientific">Desulfuromonas soudanensis</name>
    <dbReference type="NCBI Taxonomy" id="1603606"/>
    <lineage>
        <taxon>Bacteria</taxon>
        <taxon>Pseudomonadati</taxon>
        <taxon>Thermodesulfobacteriota</taxon>
        <taxon>Desulfuromonadia</taxon>
        <taxon>Desulfuromonadales</taxon>
        <taxon>Desulfuromonadaceae</taxon>
        <taxon>Desulfuromonas</taxon>
    </lineage>
</organism>
<gene>
    <name evidence="4" type="ORF">DSOUD_2299</name>
</gene>
<proteinExistence type="predicted"/>
<dbReference type="PROSITE" id="PS51257">
    <property type="entry name" value="PROKAR_LIPOPROTEIN"/>
    <property type="match status" value="1"/>
</dbReference>
<dbReference type="PATRIC" id="fig|1603606.3.peg.2486"/>
<dbReference type="Gene3D" id="3.30.830.10">
    <property type="entry name" value="Metalloenzyme, LuxS/M16 peptidase-like"/>
    <property type="match status" value="2"/>
</dbReference>
<dbReference type="InterPro" id="IPR011249">
    <property type="entry name" value="Metalloenz_LuxS/M16"/>
</dbReference>
<dbReference type="STRING" id="1603606.DSOUD_2299"/>
<dbReference type="Pfam" id="PF05193">
    <property type="entry name" value="Peptidase_M16_C"/>
    <property type="match status" value="1"/>
</dbReference>
<dbReference type="InterPro" id="IPR007863">
    <property type="entry name" value="Peptidase_M16_C"/>
</dbReference>
<reference evidence="4 5" key="1">
    <citation type="submission" date="2015-07" db="EMBL/GenBank/DDBJ databases">
        <title>Isolation and Genomic Characterization of a Novel Halophilic Metal-Reducing Deltaproteobacterium from the Deep Subsurface.</title>
        <authorList>
            <person name="Badalamenti J.P."/>
            <person name="Summers Z.M."/>
            <person name="Gralnick J.A."/>
            <person name="Bond D.R."/>
        </authorList>
    </citation>
    <scope>NUCLEOTIDE SEQUENCE [LARGE SCALE GENOMIC DNA]</scope>
    <source>
        <strain evidence="4 5">WTL</strain>
    </source>
</reference>
<dbReference type="RefSeq" id="WP_053551099.1">
    <property type="nucleotide sequence ID" value="NZ_CP010802.1"/>
</dbReference>
<evidence type="ECO:0000256" key="1">
    <source>
        <dbReference type="SAM" id="SignalP"/>
    </source>
</evidence>
<feature type="signal peptide" evidence="1">
    <location>
        <begin position="1"/>
        <end position="24"/>
    </location>
</feature>
<evidence type="ECO:0000259" key="3">
    <source>
        <dbReference type="Pfam" id="PF05193"/>
    </source>
</evidence>
<sequence>MKLRFSPLLLLALSLLLSSCSPGAEMLRPDQLSFPPLVFHPPEVERLELPNGIRLYLKEDAELPLLEVTAMIGAGSIGDPPGRTGEGMLYAAALRTGGAGSRSPDEVDRMLERLAADFSAGSDDYATTLELSLQSGDLDAGLGLLADVLLKPGFAPERLELARKQAIEGVRRQNDDPGSIASRALMKALYGDHPLGRTPTVETLSAVDRNDLLDFHRSYVHPDNLWLAISGDFDRAALLETLHRLFGDWPRVPFTPQAIPPLTGSPRGALLVAPKEIPQTTILLGEIGIDKSAPDQYAVRVMNYILGGGGFNSRLMSEIRSDRGLAYSVYSYYQIGRLLPGPFVAGCETKSASTVEVVQLMRRIMEEMRSEPVAEHELHLARESLVNSFIFAFDDSHDVVTQAMRLDYYGYPEGYLETFRDRVAAVTAADVLAAARARLHPETQTLVLVGDQAALEAVPAALGRPVEIIRDGE</sequence>
<feature type="domain" description="Peptidase M16 N-terminal" evidence="2">
    <location>
        <begin position="69"/>
        <end position="198"/>
    </location>
</feature>
<accession>A0A0M4DIL3</accession>
<dbReference type="SUPFAM" id="SSF63411">
    <property type="entry name" value="LuxS/MPP-like metallohydrolase"/>
    <property type="match status" value="2"/>
</dbReference>
<dbReference type="AlphaFoldDB" id="A0A0M4DIL3"/>
<protein>
    <submittedName>
        <fullName evidence="4">Putative Zn-dependent peptidase</fullName>
    </submittedName>
</protein>
<dbReference type="OrthoDB" id="9811314at2"/>
<evidence type="ECO:0000259" key="2">
    <source>
        <dbReference type="Pfam" id="PF00675"/>
    </source>
</evidence>